<accession>A0AAD1YR58</accession>
<dbReference type="SUPFAM" id="SSF48452">
    <property type="entry name" value="TPR-like"/>
    <property type="match status" value="1"/>
</dbReference>
<protein>
    <recommendedName>
        <fullName evidence="7">Pentatricopeptide repeat-containing protein</fullName>
    </recommendedName>
</protein>
<dbReference type="AlphaFoldDB" id="A0AAD1YR58"/>
<dbReference type="Pfam" id="PF13812">
    <property type="entry name" value="PPR_3"/>
    <property type="match status" value="1"/>
</dbReference>
<evidence type="ECO:0000256" key="1">
    <source>
        <dbReference type="ARBA" id="ARBA00007626"/>
    </source>
</evidence>
<dbReference type="Proteomes" id="UP000834106">
    <property type="component" value="Chromosome 1"/>
</dbReference>
<dbReference type="PANTHER" id="PTHR47936:SF1">
    <property type="entry name" value="PENTATRICOPEPTIDE REPEAT-CONTAINING PROTEIN GUN1, CHLOROPLASTIC"/>
    <property type="match status" value="1"/>
</dbReference>
<feature type="repeat" description="PPR" evidence="3">
    <location>
        <begin position="391"/>
        <end position="425"/>
    </location>
</feature>
<evidence type="ECO:0000313" key="5">
    <source>
        <dbReference type="EMBL" id="CAI9753367.1"/>
    </source>
</evidence>
<dbReference type="GO" id="GO:0010019">
    <property type="term" value="P:chloroplast-nucleus signaling pathway"/>
    <property type="evidence" value="ECO:0007669"/>
    <property type="project" value="TreeGrafter"/>
</dbReference>
<feature type="repeat" description="PPR" evidence="3">
    <location>
        <begin position="461"/>
        <end position="496"/>
    </location>
</feature>
<sequence length="609" mass="69313">MALTRLNSRLTLSHHSIFPLSKGALKPYSTSSDALDLQDEADSANANLSPVETLIADKFYSLIKDHYRKNPNPLNPSNNPLNPSVTFPTLSYEFSKISVVNSLSPSLIRCVLEKCSALRHGIPFIQALAFFNWATSPSNLSEISPLLVEAYNKMIDLSGKVRHFDVSWHFIDLMKSKSIEIPIETFSILIRRYVLAGLAAEAIHAFNRMEDYGCKPDRNAFSIVIGILCKKRRAVEAQAFFDSLKDKFEVDTVLYTSLVHGWCRAGNISEAEKVFREMKTAGIQPNVYTYTIVIDALCRCGQITRAHDVFSEMIDVGCVPNTVTYNNLMRVHVKAGRTEKVLQVYNQMKRLSCEPDVITYNFLIDSHCKDKNREEAIKVLNTMVRKGCETNPSSFNPILRCIAEAQDVNAAHRLFAKMKELNCKPNTVTYNILLRMFAESKSTDMVIKIKKEMDLSDVEPNVNTFRIMISVYCKMGHWNNAYKYLKEMVEEKRLRPGMPACKMVLEQLRKAGQIKKHEELVETMLRQLPVQFWNIFIVVPIDNCFHNSSYQIHYEGTAIANQQPSRQPSFLIMKSKISKKKRVSQPATNTNTNRATAEDETVSCHSEYL</sequence>
<keyword evidence="2" id="KW-0677">Repeat</keyword>
<feature type="repeat" description="PPR" evidence="3">
    <location>
        <begin position="356"/>
        <end position="390"/>
    </location>
</feature>
<dbReference type="PANTHER" id="PTHR47936">
    <property type="entry name" value="PPR_LONG DOMAIN-CONTAINING PROTEIN"/>
    <property type="match status" value="1"/>
</dbReference>
<feature type="repeat" description="PPR" evidence="3">
    <location>
        <begin position="286"/>
        <end position="320"/>
    </location>
</feature>
<dbReference type="GO" id="GO:0031930">
    <property type="term" value="P:mitochondria-nucleus signaling pathway"/>
    <property type="evidence" value="ECO:0007669"/>
    <property type="project" value="TreeGrafter"/>
</dbReference>
<dbReference type="InterPro" id="IPR011990">
    <property type="entry name" value="TPR-like_helical_dom_sf"/>
</dbReference>
<dbReference type="Pfam" id="PF13041">
    <property type="entry name" value="PPR_2"/>
    <property type="match status" value="3"/>
</dbReference>
<evidence type="ECO:0000256" key="2">
    <source>
        <dbReference type="ARBA" id="ARBA00022737"/>
    </source>
</evidence>
<feature type="repeat" description="PPR" evidence="3">
    <location>
        <begin position="182"/>
        <end position="216"/>
    </location>
</feature>
<evidence type="ECO:0008006" key="7">
    <source>
        <dbReference type="Google" id="ProtNLM"/>
    </source>
</evidence>
<evidence type="ECO:0000256" key="3">
    <source>
        <dbReference type="PROSITE-ProRule" id="PRU00708"/>
    </source>
</evidence>
<dbReference type="EMBL" id="OU503036">
    <property type="protein sequence ID" value="CAI9753367.1"/>
    <property type="molecule type" value="Genomic_DNA"/>
</dbReference>
<gene>
    <name evidence="5" type="ORF">FPE_LOCUS798</name>
</gene>
<proteinExistence type="inferred from homology"/>
<dbReference type="Pfam" id="PF12854">
    <property type="entry name" value="PPR_1"/>
    <property type="match status" value="1"/>
</dbReference>
<dbReference type="Gene3D" id="1.25.40.10">
    <property type="entry name" value="Tetratricopeptide repeat domain"/>
    <property type="match status" value="4"/>
</dbReference>
<comment type="similarity">
    <text evidence="1">Belongs to the PPR family. P subfamily.</text>
</comment>
<keyword evidence="6" id="KW-1185">Reference proteome</keyword>
<dbReference type="NCBIfam" id="TIGR00756">
    <property type="entry name" value="PPR"/>
    <property type="match status" value="8"/>
</dbReference>
<name>A0AAD1YR58_9LAMI</name>
<dbReference type="InterPro" id="IPR002885">
    <property type="entry name" value="PPR_rpt"/>
</dbReference>
<feature type="repeat" description="PPR" evidence="3">
    <location>
        <begin position="251"/>
        <end position="285"/>
    </location>
</feature>
<evidence type="ECO:0000313" key="6">
    <source>
        <dbReference type="Proteomes" id="UP000834106"/>
    </source>
</evidence>
<feature type="region of interest" description="Disordered" evidence="4">
    <location>
        <begin position="581"/>
        <end position="609"/>
    </location>
</feature>
<feature type="repeat" description="PPR" evidence="3">
    <location>
        <begin position="426"/>
        <end position="460"/>
    </location>
</feature>
<reference evidence="5" key="1">
    <citation type="submission" date="2023-05" db="EMBL/GenBank/DDBJ databases">
        <authorList>
            <person name="Huff M."/>
        </authorList>
    </citation>
    <scope>NUCLEOTIDE SEQUENCE</scope>
</reference>
<evidence type="ECO:0000256" key="4">
    <source>
        <dbReference type="SAM" id="MobiDB-lite"/>
    </source>
</evidence>
<feature type="repeat" description="PPR" evidence="3">
    <location>
        <begin position="321"/>
        <end position="355"/>
    </location>
</feature>
<dbReference type="PROSITE" id="PS51375">
    <property type="entry name" value="PPR"/>
    <property type="match status" value="8"/>
</dbReference>
<dbReference type="GO" id="GO:0009507">
    <property type="term" value="C:chloroplast"/>
    <property type="evidence" value="ECO:0007669"/>
    <property type="project" value="TreeGrafter"/>
</dbReference>
<organism evidence="5 6">
    <name type="scientific">Fraxinus pennsylvanica</name>
    <dbReference type="NCBI Taxonomy" id="56036"/>
    <lineage>
        <taxon>Eukaryota</taxon>
        <taxon>Viridiplantae</taxon>
        <taxon>Streptophyta</taxon>
        <taxon>Embryophyta</taxon>
        <taxon>Tracheophyta</taxon>
        <taxon>Spermatophyta</taxon>
        <taxon>Magnoliopsida</taxon>
        <taxon>eudicotyledons</taxon>
        <taxon>Gunneridae</taxon>
        <taxon>Pentapetalae</taxon>
        <taxon>asterids</taxon>
        <taxon>lamiids</taxon>
        <taxon>Lamiales</taxon>
        <taxon>Oleaceae</taxon>
        <taxon>Oleeae</taxon>
        <taxon>Fraxinus</taxon>
    </lineage>
</organism>